<comment type="caution">
    <text evidence="12">The sequence shown here is derived from an EMBL/GenBank/DDBJ whole genome shotgun (WGS) entry which is preliminary data.</text>
</comment>
<dbReference type="PROSITE" id="PS50030">
    <property type="entry name" value="UBA"/>
    <property type="match status" value="1"/>
</dbReference>
<dbReference type="EC" id="2.1.1.37" evidence="2"/>
<proteinExistence type="inferred from homology"/>
<evidence type="ECO:0000256" key="5">
    <source>
        <dbReference type="ARBA" id="ARBA00022691"/>
    </source>
</evidence>
<accession>A0A7J7IAI5</accession>
<dbReference type="AlphaFoldDB" id="A0A7J7IAI5"/>
<gene>
    <name evidence="12" type="ORF">HYC85_003161</name>
</gene>
<evidence type="ECO:0000313" key="13">
    <source>
        <dbReference type="Proteomes" id="UP000593564"/>
    </source>
</evidence>
<name>A0A7J7IAI5_CAMSI</name>
<comment type="subcellular location">
    <subcellularLocation>
        <location evidence="1">Nucleus</location>
    </subcellularLocation>
</comment>
<comment type="similarity">
    <text evidence="9">Belongs to the class I-like SAM-binding methyltransferase superfamily. C5-methyltransferase family.</text>
</comment>
<keyword evidence="13" id="KW-1185">Reference proteome</keyword>
<dbReference type="Gene3D" id="1.10.8.10">
    <property type="entry name" value="DNA helicase RuvA subunit, C-terminal domain"/>
    <property type="match status" value="2"/>
</dbReference>
<keyword evidence="7" id="KW-0238">DNA-binding</keyword>
<reference evidence="12 13" key="2">
    <citation type="submission" date="2020-07" db="EMBL/GenBank/DDBJ databases">
        <title>Genome assembly of wild tea tree DASZ reveals pedigree and selection history of tea varieties.</title>
        <authorList>
            <person name="Zhang W."/>
        </authorList>
    </citation>
    <scope>NUCLEOTIDE SEQUENCE [LARGE SCALE GENOMIC DNA]</scope>
    <source>
        <strain evidence="13">cv. G240</strain>
        <tissue evidence="12">Leaf</tissue>
    </source>
</reference>
<dbReference type="Pfam" id="PF00145">
    <property type="entry name" value="DNA_methylase"/>
    <property type="match status" value="1"/>
</dbReference>
<keyword evidence="3 9" id="KW-0489">Methyltransferase</keyword>
<dbReference type="InterPro" id="IPR001525">
    <property type="entry name" value="C5_MeTfrase"/>
</dbReference>
<dbReference type="SUPFAM" id="SSF53335">
    <property type="entry name" value="S-adenosyl-L-methionine-dependent methyltransferases"/>
    <property type="match status" value="2"/>
</dbReference>
<dbReference type="Gene3D" id="3.40.50.150">
    <property type="entry name" value="Vaccinia Virus protein VP39"/>
    <property type="match status" value="2"/>
</dbReference>
<evidence type="ECO:0000256" key="1">
    <source>
        <dbReference type="ARBA" id="ARBA00004123"/>
    </source>
</evidence>
<evidence type="ECO:0000256" key="9">
    <source>
        <dbReference type="PROSITE-ProRule" id="PRU01016"/>
    </source>
</evidence>
<dbReference type="PROSITE" id="PS51679">
    <property type="entry name" value="SAM_MT_C5"/>
    <property type="match status" value="1"/>
</dbReference>
<evidence type="ECO:0000256" key="8">
    <source>
        <dbReference type="ARBA" id="ARBA00023242"/>
    </source>
</evidence>
<dbReference type="GO" id="GO:0005634">
    <property type="term" value="C:nucleus"/>
    <property type="evidence" value="ECO:0007669"/>
    <property type="project" value="UniProtKB-SubCell"/>
</dbReference>
<dbReference type="PROSITE" id="PS51680">
    <property type="entry name" value="SAM_MT_DRM"/>
    <property type="match status" value="1"/>
</dbReference>
<dbReference type="InterPro" id="IPR050390">
    <property type="entry name" value="C5-Methyltransferase"/>
</dbReference>
<protein>
    <recommendedName>
        <fullName evidence="2">DNA (cytosine-5-)-methyltransferase</fullName>
        <ecNumber evidence="2">2.1.1.37</ecNumber>
    </recommendedName>
</protein>
<dbReference type="InterPro" id="IPR029063">
    <property type="entry name" value="SAM-dependent_MTases_sf"/>
</dbReference>
<keyword evidence="5 9" id="KW-0949">S-adenosyl-L-methionine</keyword>
<keyword evidence="6" id="KW-0677">Repeat</keyword>
<keyword evidence="8" id="KW-0539">Nucleus</keyword>
<feature type="domain" description="UBA" evidence="10">
    <location>
        <begin position="54"/>
        <end position="95"/>
    </location>
</feature>
<reference evidence="13" key="1">
    <citation type="journal article" date="2020" name="Nat. Commun.">
        <title>Genome assembly of wild tea tree DASZ reveals pedigree and selection history of tea varieties.</title>
        <authorList>
            <person name="Zhang W."/>
            <person name="Zhang Y."/>
            <person name="Qiu H."/>
            <person name="Guo Y."/>
            <person name="Wan H."/>
            <person name="Zhang X."/>
            <person name="Scossa F."/>
            <person name="Alseekh S."/>
            <person name="Zhang Q."/>
            <person name="Wang P."/>
            <person name="Xu L."/>
            <person name="Schmidt M.H."/>
            <person name="Jia X."/>
            <person name="Li D."/>
            <person name="Zhu A."/>
            <person name="Guo F."/>
            <person name="Chen W."/>
            <person name="Ni D."/>
            <person name="Usadel B."/>
            <person name="Fernie A.R."/>
            <person name="Wen W."/>
        </authorList>
    </citation>
    <scope>NUCLEOTIDE SEQUENCE [LARGE SCALE GENOMIC DNA]</scope>
    <source>
        <strain evidence="13">cv. G240</strain>
    </source>
</reference>
<dbReference type="GO" id="GO:0003677">
    <property type="term" value="F:DNA binding"/>
    <property type="evidence" value="ECO:0007669"/>
    <property type="project" value="UniProtKB-KW"/>
</dbReference>
<dbReference type="GO" id="GO:0032259">
    <property type="term" value="P:methylation"/>
    <property type="evidence" value="ECO:0007669"/>
    <property type="project" value="UniProtKB-KW"/>
</dbReference>
<evidence type="ECO:0000259" key="10">
    <source>
        <dbReference type="PROSITE" id="PS50030"/>
    </source>
</evidence>
<evidence type="ECO:0000256" key="4">
    <source>
        <dbReference type="ARBA" id="ARBA00022679"/>
    </source>
</evidence>
<dbReference type="EMBL" id="JACBKZ010000001">
    <property type="protein sequence ID" value="KAF5961952.1"/>
    <property type="molecule type" value="Genomic_DNA"/>
</dbReference>
<dbReference type="GO" id="GO:0003886">
    <property type="term" value="F:DNA (cytosine-5-)-methyltransferase activity"/>
    <property type="evidence" value="ECO:0007669"/>
    <property type="project" value="UniProtKB-EC"/>
</dbReference>
<keyword evidence="4 9" id="KW-0808">Transferase</keyword>
<dbReference type="InterPro" id="IPR015940">
    <property type="entry name" value="UBA"/>
</dbReference>
<evidence type="ECO:0000259" key="11">
    <source>
        <dbReference type="PROSITE" id="PS51680"/>
    </source>
</evidence>
<dbReference type="PANTHER" id="PTHR23068:SF25">
    <property type="entry name" value="DNA (CYTOSINE-5)-METHYLTRANSFERASE DRM2"/>
    <property type="match status" value="1"/>
</dbReference>
<evidence type="ECO:0000256" key="7">
    <source>
        <dbReference type="ARBA" id="ARBA00023125"/>
    </source>
</evidence>
<feature type="domain" description="SAM-dependent MTase DRM-type" evidence="11">
    <location>
        <begin position="270"/>
        <end position="599"/>
    </location>
</feature>
<evidence type="ECO:0000313" key="12">
    <source>
        <dbReference type="EMBL" id="KAF5961952.1"/>
    </source>
</evidence>
<organism evidence="12 13">
    <name type="scientific">Camellia sinensis</name>
    <name type="common">Tea plant</name>
    <name type="synonym">Thea sinensis</name>
    <dbReference type="NCBI Taxonomy" id="4442"/>
    <lineage>
        <taxon>Eukaryota</taxon>
        <taxon>Viridiplantae</taxon>
        <taxon>Streptophyta</taxon>
        <taxon>Embryophyta</taxon>
        <taxon>Tracheophyta</taxon>
        <taxon>Spermatophyta</taxon>
        <taxon>Magnoliopsida</taxon>
        <taxon>eudicotyledons</taxon>
        <taxon>Gunneridae</taxon>
        <taxon>Pentapetalae</taxon>
        <taxon>asterids</taxon>
        <taxon>Ericales</taxon>
        <taxon>Theaceae</taxon>
        <taxon>Camellia</taxon>
    </lineage>
</organism>
<evidence type="ECO:0000256" key="6">
    <source>
        <dbReference type="ARBA" id="ARBA00022737"/>
    </source>
</evidence>
<dbReference type="InterPro" id="IPR030380">
    <property type="entry name" value="SAM_MeTfrase_DRM"/>
</dbReference>
<evidence type="ECO:0000256" key="2">
    <source>
        <dbReference type="ARBA" id="ARBA00011975"/>
    </source>
</evidence>
<sequence length="600" mass="68045">MGGNASGEESDNIDWDTEDELEIQNFPLSSCSTLTNPGGEAIVCAGEASLSASPSHSKLIHHFVGMGFPEKLVAKAIEENGEGNTESILETLLTYSALENSPPQQKPVIDSDHSSSDYYENFLDEISDSDSWSEDEENTESLSDKEKTLLSLAKMGYTVEEASIAMDRCGPDASIDEITDFLCAAQMAKAADYLLPDDDKFFIFYFNFLYFFPIMKHQPKPKRKFFERELWKRKKQRRYEKRMMSEDSETIRLPKPMIGFGVPMESSQTFHRTLPEAAMGPPYFYYENVALAPKGVWDTIKRFLYDVEPEFVDSKYFCAAARKRGYVHNLPIDNRFPLLPLPPLTIHEALPLTRKWWPSWDTRTKLNCLQTCIGSAKLTDRIRKALEDWDGEPPLRVQKYVLDECRKWNLVWVGRNKLAPLEADEVEMLLGFPRNHTRGGGISRTDRYKSLGNSFQIDTVAYHLSVLKDLYPGGINLLSLFSGIGGAEVSLHRLGIPLKTVVSVEISEVNRNIVRGWWEQTNQKGNLIDFTDVQQLDGDRIEQLIHSVGGFDLVIGGSPCNNLAGSNRHHRDGLEGKESALFYDYFRILDLVKCIMGRQQ</sequence>
<dbReference type="PANTHER" id="PTHR23068">
    <property type="entry name" value="DNA CYTOSINE-5- -METHYLTRANSFERASE 3-RELATED"/>
    <property type="match status" value="1"/>
</dbReference>
<dbReference type="Proteomes" id="UP000593564">
    <property type="component" value="Unassembled WGS sequence"/>
</dbReference>
<feature type="active site" evidence="9">
    <location>
        <position position="560"/>
    </location>
</feature>
<evidence type="ECO:0000256" key="3">
    <source>
        <dbReference type="ARBA" id="ARBA00022603"/>
    </source>
</evidence>